<feature type="domain" description="Porin" evidence="12">
    <location>
        <begin position="9"/>
        <end position="320"/>
    </location>
</feature>
<keyword evidence="6 11" id="KW-0732">Signal</keyword>
<dbReference type="PRINTS" id="PR00184">
    <property type="entry name" value="NEISSPPORIN"/>
</dbReference>
<evidence type="ECO:0000313" key="13">
    <source>
        <dbReference type="EMBL" id="MEC4721681.1"/>
    </source>
</evidence>
<dbReference type="InterPro" id="IPR001702">
    <property type="entry name" value="Porin_Gram-ve"/>
</dbReference>
<organism evidence="13 14">
    <name type="scientific">Noviherbaspirillum album</name>
    <dbReference type="NCBI Taxonomy" id="3080276"/>
    <lineage>
        <taxon>Bacteria</taxon>
        <taxon>Pseudomonadati</taxon>
        <taxon>Pseudomonadota</taxon>
        <taxon>Betaproteobacteria</taxon>
        <taxon>Burkholderiales</taxon>
        <taxon>Oxalobacteraceae</taxon>
        <taxon>Noviherbaspirillum</taxon>
    </lineage>
</organism>
<keyword evidence="5" id="KW-0812">Transmembrane</keyword>
<comment type="caution">
    <text evidence="13">The sequence shown here is derived from an EMBL/GenBank/DDBJ whole genome shotgun (WGS) entry which is preliminary data.</text>
</comment>
<evidence type="ECO:0000256" key="5">
    <source>
        <dbReference type="ARBA" id="ARBA00022692"/>
    </source>
</evidence>
<comment type="subcellular location">
    <subcellularLocation>
        <location evidence="1">Cell outer membrane</location>
        <topology evidence="1">Multi-pass membrane protein</topology>
    </subcellularLocation>
</comment>
<reference evidence="13 14" key="1">
    <citation type="submission" date="2023-10" db="EMBL/GenBank/DDBJ databases">
        <title>Noviherbaspirillum sp. CPCC 100848 genome assembly.</title>
        <authorList>
            <person name="Li X.Y."/>
            <person name="Fang X.M."/>
        </authorList>
    </citation>
    <scope>NUCLEOTIDE SEQUENCE [LARGE SCALE GENOMIC DNA]</scope>
    <source>
        <strain evidence="13 14">CPCC 100848</strain>
    </source>
</reference>
<evidence type="ECO:0000256" key="7">
    <source>
        <dbReference type="ARBA" id="ARBA00023065"/>
    </source>
</evidence>
<accession>A0ABU6JDF9</accession>
<dbReference type="InterPro" id="IPR023614">
    <property type="entry name" value="Porin_dom_sf"/>
</dbReference>
<dbReference type="Gene3D" id="2.40.160.10">
    <property type="entry name" value="Porin"/>
    <property type="match status" value="1"/>
</dbReference>
<dbReference type="CDD" id="cd00342">
    <property type="entry name" value="gram_neg_porins"/>
    <property type="match status" value="1"/>
</dbReference>
<evidence type="ECO:0000256" key="3">
    <source>
        <dbReference type="ARBA" id="ARBA00022448"/>
    </source>
</evidence>
<dbReference type="Proteomes" id="UP001352263">
    <property type="component" value="Unassembled WGS sequence"/>
</dbReference>
<feature type="chain" id="PRO_5047023764" evidence="11">
    <location>
        <begin position="20"/>
        <end position="338"/>
    </location>
</feature>
<keyword evidence="10" id="KW-0998">Cell outer membrane</keyword>
<dbReference type="InterPro" id="IPR033900">
    <property type="entry name" value="Gram_neg_porin_domain"/>
</dbReference>
<keyword evidence="7" id="KW-0406">Ion transport</keyword>
<evidence type="ECO:0000256" key="6">
    <source>
        <dbReference type="ARBA" id="ARBA00022729"/>
    </source>
</evidence>
<dbReference type="InterPro" id="IPR050298">
    <property type="entry name" value="Gram-neg_bact_OMP"/>
</dbReference>
<evidence type="ECO:0000256" key="10">
    <source>
        <dbReference type="ARBA" id="ARBA00023237"/>
    </source>
</evidence>
<dbReference type="Pfam" id="PF13609">
    <property type="entry name" value="Porin_4"/>
    <property type="match status" value="1"/>
</dbReference>
<name>A0ABU6JDF9_9BURK</name>
<keyword evidence="4" id="KW-1134">Transmembrane beta strand</keyword>
<proteinExistence type="predicted"/>
<dbReference type="PANTHER" id="PTHR34501:SF9">
    <property type="entry name" value="MAJOR OUTER MEMBRANE PROTEIN P.IA"/>
    <property type="match status" value="1"/>
</dbReference>
<dbReference type="EMBL" id="JAWIIV010000020">
    <property type="protein sequence ID" value="MEC4721681.1"/>
    <property type="molecule type" value="Genomic_DNA"/>
</dbReference>
<evidence type="ECO:0000256" key="4">
    <source>
        <dbReference type="ARBA" id="ARBA00022452"/>
    </source>
</evidence>
<evidence type="ECO:0000256" key="9">
    <source>
        <dbReference type="ARBA" id="ARBA00023136"/>
    </source>
</evidence>
<evidence type="ECO:0000256" key="1">
    <source>
        <dbReference type="ARBA" id="ARBA00004571"/>
    </source>
</evidence>
<dbReference type="PRINTS" id="PR00182">
    <property type="entry name" value="ECOLNEIPORIN"/>
</dbReference>
<evidence type="ECO:0000313" key="14">
    <source>
        <dbReference type="Proteomes" id="UP001352263"/>
    </source>
</evidence>
<evidence type="ECO:0000256" key="2">
    <source>
        <dbReference type="ARBA" id="ARBA00011233"/>
    </source>
</evidence>
<keyword evidence="3" id="KW-0813">Transport</keyword>
<keyword evidence="8" id="KW-0626">Porin</keyword>
<dbReference type="SUPFAM" id="SSF56935">
    <property type="entry name" value="Porins"/>
    <property type="match status" value="1"/>
</dbReference>
<gene>
    <name evidence="13" type="ORF">RY831_21155</name>
</gene>
<protein>
    <submittedName>
        <fullName evidence="13">Porin</fullName>
    </submittedName>
</protein>
<evidence type="ECO:0000259" key="12">
    <source>
        <dbReference type="Pfam" id="PF13609"/>
    </source>
</evidence>
<evidence type="ECO:0000256" key="11">
    <source>
        <dbReference type="SAM" id="SignalP"/>
    </source>
</evidence>
<keyword evidence="14" id="KW-1185">Reference proteome</keyword>
<dbReference type="PANTHER" id="PTHR34501">
    <property type="entry name" value="PROTEIN YDDL-RELATED"/>
    <property type="match status" value="1"/>
</dbReference>
<dbReference type="RefSeq" id="WP_326508364.1">
    <property type="nucleotide sequence ID" value="NZ_JAWIIV010000020.1"/>
</dbReference>
<feature type="signal peptide" evidence="11">
    <location>
        <begin position="1"/>
        <end position="19"/>
    </location>
</feature>
<evidence type="ECO:0000256" key="8">
    <source>
        <dbReference type="ARBA" id="ARBA00023114"/>
    </source>
</evidence>
<dbReference type="InterPro" id="IPR002299">
    <property type="entry name" value="Porin_Neis"/>
</dbReference>
<sequence>MKKTFCMFAVLGATGSALAQTQVSIYGIADIGIAQADTSAASATWRMDSGNQSGSRLGFRGTEDLGNGLSAIFTLENGYSLDAGTLGQGGRLFGRQGFVGLNSTRLGMLKLGRQYTPMHLAQDAVDPFNVNLAGNMQNIFTANGLNPAGSTIGMQDVRMDNTVNYTAPRLGGFSAEIAYGLGEIAGTSSAGRQFGFSAGYRAGQLNLVLSHHDANIAATGADGRATMLGGTYDFGVFKLHAAFAGNRIAAAAAAPDRKSRDAMLGVSAPVAGGVLLASYVHHDDRLAAGAIDARQAALGYTYPLSKRTNLYTSYARLDRKPAGASDTSLFNAGIRHRF</sequence>
<comment type="subunit">
    <text evidence="2">Homotrimer.</text>
</comment>
<keyword evidence="9" id="KW-0472">Membrane</keyword>